<dbReference type="HOGENOM" id="CLU_006229_4_4_3"/>
<dbReference type="Pfam" id="PF13177">
    <property type="entry name" value="DNA_pol3_delta2"/>
    <property type="match status" value="1"/>
</dbReference>
<dbReference type="OrthoDB" id="9810148at2"/>
<organism evidence="2">
    <name type="scientific">Atelocyanobacterium thalassa (isolate ALOHA)</name>
    <dbReference type="NCBI Taxonomy" id="1453429"/>
    <lineage>
        <taxon>Bacteria</taxon>
        <taxon>Bacillati</taxon>
        <taxon>Cyanobacteriota</taxon>
        <taxon>Cyanophyceae</taxon>
        <taxon>Oscillatoriophycideae</taxon>
        <taxon>Chroococcales</taxon>
        <taxon>Aphanothecaceae</taxon>
        <taxon>Candidatus Atelocyanobacterium</taxon>
        <taxon>Candidatus Atelocyanobacterium thalassae</taxon>
    </lineage>
</organism>
<dbReference type="PANTHER" id="PTHR11669:SF8">
    <property type="entry name" value="DNA POLYMERASE III SUBUNIT DELTA"/>
    <property type="match status" value="1"/>
</dbReference>
<dbReference type="RefSeq" id="WP_012954372.1">
    <property type="nucleotide sequence ID" value="NC_013771.1"/>
</dbReference>
<dbReference type="GO" id="GO:0006261">
    <property type="term" value="P:DNA-templated DNA replication"/>
    <property type="evidence" value="ECO:0007669"/>
    <property type="project" value="TreeGrafter"/>
</dbReference>
<dbReference type="Proteomes" id="UP000001405">
    <property type="component" value="Chromosome"/>
</dbReference>
<dbReference type="KEGG" id="cyu:UCYN_10100"/>
<gene>
    <name evidence="1" type="ordered locus">UCYN_10100</name>
</gene>
<dbReference type="SUPFAM" id="SSF52540">
    <property type="entry name" value="P-loop containing nucleoside triphosphate hydrolases"/>
    <property type="match status" value="1"/>
</dbReference>
<dbReference type="EMBL" id="CP001842">
    <property type="protein sequence ID" value="ADB95685.1"/>
    <property type="molecule type" value="Genomic_DNA"/>
</dbReference>
<name>D3EQD5_ATETH</name>
<evidence type="ECO:0000313" key="1">
    <source>
        <dbReference type="EMBL" id="ADB95685.1"/>
    </source>
</evidence>
<protein>
    <submittedName>
        <fullName evidence="1">DNA polymerase III, delta prime subunit</fullName>
    </submittedName>
</protein>
<reference evidence="1 2" key="1">
    <citation type="journal article" date="2010" name="Nature">
        <title>Metabolic streamlining in an open-ocean nitrogen-fixing cyanobacterium.</title>
        <authorList>
            <person name="Tripp H.J."/>
            <person name="Bench S.R."/>
            <person name="Turk K.A."/>
            <person name="Foster R.A."/>
            <person name="Desany B.A."/>
            <person name="Niazi F."/>
            <person name="Affourtit J.P."/>
            <person name="Zehr J.P."/>
        </authorList>
    </citation>
    <scope>NUCLEOTIDE SEQUENCE [LARGE SCALE GENOMIC DNA]</scope>
    <source>
        <strain evidence="2">ALOHA</strain>
    </source>
</reference>
<dbReference type="PATRIC" id="fig|713887.8.peg.940"/>
<dbReference type="Gene3D" id="3.40.50.300">
    <property type="entry name" value="P-loop containing nucleotide triphosphate hydrolases"/>
    <property type="match status" value="1"/>
</dbReference>
<evidence type="ECO:0000313" key="2">
    <source>
        <dbReference type="Proteomes" id="UP000001405"/>
    </source>
</evidence>
<sequence length="317" mass="36458">MDNFQHLIGQTQSTTLLKQIIIKNKIAPAYLFSGPTGVGRRLAARSFCKSIFSLSKVLQENQTTLEHRILNGNHPDLYWIEPTYQYKGKLFTIRQAQENGLKSNSSPQIRIDQIRNITNFLSRPPLESIRSVVIIESAEMMTEAASNGLLKTLEEAKLATIILIVSNQNLLLPTLVSRCQIIPFYNLSEKDLKQVLRKSDYENIINEEKIIKLSQGSPGKAIGYWNQLQLIPSEITDTLEKIPLSYLNSLELSKKITVELNNSTQIFLIDYMQHFYWVKFRNKNLLELLELSKSYLLRYLNSRLVWDSLLIKISNIL</sequence>
<dbReference type="InterPro" id="IPR027417">
    <property type="entry name" value="P-loop_NTPase"/>
</dbReference>
<dbReference type="NCBIfam" id="NF005638">
    <property type="entry name" value="PRK07399.1"/>
    <property type="match status" value="1"/>
</dbReference>
<dbReference type="AlphaFoldDB" id="D3EQD5"/>
<proteinExistence type="predicted"/>
<dbReference type="InterPro" id="IPR050238">
    <property type="entry name" value="DNA_Rep/Repair_Clamp_Loader"/>
</dbReference>
<dbReference type="PANTHER" id="PTHR11669">
    <property type="entry name" value="REPLICATION FACTOR C / DNA POLYMERASE III GAMMA-TAU SUBUNIT"/>
    <property type="match status" value="1"/>
</dbReference>
<accession>D3EQD5</accession>
<keyword evidence="2" id="KW-1185">Reference proteome</keyword>
<dbReference type="STRING" id="1453429.UCYN_10100"/>